<dbReference type="RefSeq" id="WP_185664556.1">
    <property type="nucleotide sequence ID" value="NZ_JACLAW010000008.1"/>
</dbReference>
<evidence type="ECO:0000256" key="1">
    <source>
        <dbReference type="ARBA" id="ARBA00009129"/>
    </source>
</evidence>
<dbReference type="Pfam" id="PF05532">
    <property type="entry name" value="CsbD"/>
    <property type="match status" value="1"/>
</dbReference>
<gene>
    <name evidence="3" type="ORF">H7F51_12110</name>
</gene>
<dbReference type="InterPro" id="IPR036629">
    <property type="entry name" value="YjbJ_sf"/>
</dbReference>
<keyword evidence="4" id="KW-1185">Reference proteome</keyword>
<dbReference type="Proteomes" id="UP000566813">
    <property type="component" value="Unassembled WGS sequence"/>
</dbReference>
<proteinExistence type="inferred from homology"/>
<comment type="caution">
    <text evidence="3">The sequence shown here is derived from an EMBL/GenBank/DDBJ whole genome shotgun (WGS) entry which is preliminary data.</text>
</comment>
<organism evidence="3 4">
    <name type="scientific">Novosphingobium flavum</name>
    <dbReference type="NCBI Taxonomy" id="1778672"/>
    <lineage>
        <taxon>Bacteria</taxon>
        <taxon>Pseudomonadati</taxon>
        <taxon>Pseudomonadota</taxon>
        <taxon>Alphaproteobacteria</taxon>
        <taxon>Sphingomonadales</taxon>
        <taxon>Sphingomonadaceae</taxon>
        <taxon>Novosphingobium</taxon>
    </lineage>
</organism>
<evidence type="ECO:0000313" key="3">
    <source>
        <dbReference type="EMBL" id="MBC2666263.1"/>
    </source>
</evidence>
<dbReference type="Gene3D" id="1.10.1470.10">
    <property type="entry name" value="YjbJ"/>
    <property type="match status" value="1"/>
</dbReference>
<feature type="domain" description="CsbD-like" evidence="2">
    <location>
        <begin position="6"/>
        <end position="56"/>
    </location>
</feature>
<dbReference type="EMBL" id="JACLAW010000008">
    <property type="protein sequence ID" value="MBC2666263.1"/>
    <property type="molecule type" value="Genomic_DNA"/>
</dbReference>
<reference evidence="3 4" key="1">
    <citation type="submission" date="2020-08" db="EMBL/GenBank/DDBJ databases">
        <title>The genome sequence of type strain Novosphingobium flavum NBRC 111647.</title>
        <authorList>
            <person name="Liu Y."/>
        </authorList>
    </citation>
    <scope>NUCLEOTIDE SEQUENCE [LARGE SCALE GENOMIC DNA]</scope>
    <source>
        <strain evidence="3 4">NBRC 111647</strain>
    </source>
</reference>
<evidence type="ECO:0000259" key="2">
    <source>
        <dbReference type="Pfam" id="PF05532"/>
    </source>
</evidence>
<evidence type="ECO:0000313" key="4">
    <source>
        <dbReference type="Proteomes" id="UP000566813"/>
    </source>
</evidence>
<dbReference type="SUPFAM" id="SSF69047">
    <property type="entry name" value="Hypothetical protein YjbJ"/>
    <property type="match status" value="1"/>
</dbReference>
<name>A0A7X1FSQ5_9SPHN</name>
<accession>A0A7X1FSQ5</accession>
<sequence>MGEMIDKLKGAANTATGKARKAIGENTGDASLAAGGQAQEAKGRAQNLSGTIKGAFGNKI</sequence>
<protein>
    <submittedName>
        <fullName evidence="3">CsbD family protein</fullName>
    </submittedName>
</protein>
<dbReference type="InterPro" id="IPR008462">
    <property type="entry name" value="CsbD"/>
</dbReference>
<comment type="similarity">
    <text evidence="1">Belongs to the UPF0337 (CsbD) family.</text>
</comment>
<dbReference type="AlphaFoldDB" id="A0A7X1FSQ5"/>